<evidence type="ECO:0000256" key="4">
    <source>
        <dbReference type="ARBA" id="ARBA00023004"/>
    </source>
</evidence>
<evidence type="ECO:0000256" key="1">
    <source>
        <dbReference type="ARBA" id="ARBA00022723"/>
    </source>
</evidence>
<keyword evidence="3 6" id="KW-0067">ATP-binding</keyword>
<dbReference type="CDD" id="cd02037">
    <property type="entry name" value="Mrp_NBP35"/>
    <property type="match status" value="1"/>
</dbReference>
<dbReference type="EMBL" id="CP097966">
    <property type="protein sequence ID" value="URQ62720.1"/>
    <property type="molecule type" value="Genomic_DNA"/>
</dbReference>
<keyword evidence="4" id="KW-0408">Iron</keyword>
<accession>A0A9Q8X1M4</accession>
<dbReference type="PANTHER" id="PTHR42961">
    <property type="entry name" value="IRON-SULFUR PROTEIN NUBPL"/>
    <property type="match status" value="1"/>
</dbReference>
<evidence type="ECO:0000256" key="3">
    <source>
        <dbReference type="ARBA" id="ARBA00022840"/>
    </source>
</evidence>
<protein>
    <submittedName>
        <fullName evidence="6">ATP-binding protein</fullName>
    </submittedName>
</protein>
<keyword evidence="2" id="KW-0547">Nucleotide-binding</keyword>
<dbReference type="GO" id="GO:0016226">
    <property type="term" value="P:iron-sulfur cluster assembly"/>
    <property type="evidence" value="ECO:0007669"/>
    <property type="project" value="InterPro"/>
</dbReference>
<dbReference type="InterPro" id="IPR019591">
    <property type="entry name" value="Mrp/NBP35_ATP-bd"/>
</dbReference>
<dbReference type="InterPro" id="IPR027417">
    <property type="entry name" value="P-loop_NTPase"/>
</dbReference>
<dbReference type="InterPro" id="IPR044304">
    <property type="entry name" value="NUBPL-like"/>
</dbReference>
<dbReference type="GO" id="GO:0140663">
    <property type="term" value="F:ATP-dependent FeS chaperone activity"/>
    <property type="evidence" value="ECO:0007669"/>
    <property type="project" value="InterPro"/>
</dbReference>
<dbReference type="SUPFAM" id="SSF52540">
    <property type="entry name" value="P-loop containing nucleoside triphosphate hydrolases"/>
    <property type="match status" value="1"/>
</dbReference>
<keyword evidence="7" id="KW-1185">Reference proteome</keyword>
<organism evidence="6 7">
    <name type="scientific">SAR86 cluster bacterium</name>
    <dbReference type="NCBI Taxonomy" id="2030880"/>
    <lineage>
        <taxon>Bacteria</taxon>
        <taxon>Pseudomonadati</taxon>
        <taxon>Pseudomonadota</taxon>
        <taxon>Gammaproteobacteria</taxon>
        <taxon>SAR86 cluster</taxon>
    </lineage>
</organism>
<evidence type="ECO:0000313" key="7">
    <source>
        <dbReference type="Proteomes" id="UP001056381"/>
    </source>
</evidence>
<gene>
    <name evidence="6" type="ORF">M9B40_03035</name>
</gene>
<dbReference type="PANTHER" id="PTHR42961:SF2">
    <property type="entry name" value="IRON-SULFUR PROTEIN NUBPL"/>
    <property type="match status" value="1"/>
</dbReference>
<evidence type="ECO:0000313" key="6">
    <source>
        <dbReference type="EMBL" id="URQ62720.1"/>
    </source>
</evidence>
<dbReference type="Proteomes" id="UP001056381">
    <property type="component" value="Chromosome"/>
</dbReference>
<reference evidence="6" key="1">
    <citation type="submission" date="2022-05" db="EMBL/GenBank/DDBJ databases">
        <title>Single-amplified genomics reveal most streamlined microbe among free-living bacteria.</title>
        <authorList>
            <person name="Roda-Garcia J."/>
            <person name="Haro-Moreno J.M."/>
            <person name="Rodriguez-Valera F."/>
            <person name="Almagro-Moreno S."/>
            <person name="Lopez-Perez M."/>
        </authorList>
    </citation>
    <scope>NUCLEOTIDE SEQUENCE</scope>
    <source>
        <strain evidence="6">TMED112-D2-2</strain>
    </source>
</reference>
<dbReference type="Gene3D" id="3.40.50.300">
    <property type="entry name" value="P-loop containing nucleotide triphosphate hydrolases"/>
    <property type="match status" value="1"/>
</dbReference>
<dbReference type="Pfam" id="PF10609">
    <property type="entry name" value="ParA"/>
    <property type="match status" value="1"/>
</dbReference>
<keyword evidence="5" id="KW-0411">Iron-sulfur</keyword>
<keyword evidence="1" id="KW-0479">Metal-binding</keyword>
<dbReference type="GO" id="GO:0005524">
    <property type="term" value="F:ATP binding"/>
    <property type="evidence" value="ECO:0007669"/>
    <property type="project" value="UniProtKB-KW"/>
</dbReference>
<dbReference type="GO" id="GO:0051539">
    <property type="term" value="F:4 iron, 4 sulfur cluster binding"/>
    <property type="evidence" value="ECO:0007669"/>
    <property type="project" value="TreeGrafter"/>
</dbReference>
<evidence type="ECO:0000256" key="5">
    <source>
        <dbReference type="ARBA" id="ARBA00023014"/>
    </source>
</evidence>
<dbReference type="GO" id="GO:0046872">
    <property type="term" value="F:metal ion binding"/>
    <property type="evidence" value="ECO:0007669"/>
    <property type="project" value="UniProtKB-KW"/>
</dbReference>
<name>A0A9Q8X1M4_9GAMM</name>
<dbReference type="AlphaFoldDB" id="A0A9Q8X1M4"/>
<dbReference type="InterPro" id="IPR033756">
    <property type="entry name" value="YlxH/NBP35"/>
</dbReference>
<proteinExistence type="predicted"/>
<evidence type="ECO:0000256" key="2">
    <source>
        <dbReference type="ARBA" id="ARBA00022741"/>
    </source>
</evidence>
<sequence length="231" mass="26081">MEKIAISSTKGGVGKSSLTVLLAKHFQSKGLKIGIVDADIYGPNILRLLDFEHKQHELILKKNNLFEPVVIEEIALSSMSFVIDQSQAAAWRGPMLSSAIKQIITKVEWGNLDLLLIDMPPGTGDAYLTIFDEIKIKKSLLVAVDDELSIDDLKKTVNLLNKLNVNQLGIVENLSEKFQLGDKPIFSKKIKAEFPNHKPLFSIPRVPKNMFYKEIRKISKLKDYFPDKLFF</sequence>